<keyword evidence="1" id="KW-1133">Transmembrane helix</keyword>
<feature type="transmembrane region" description="Helical" evidence="1">
    <location>
        <begin position="102"/>
        <end position="124"/>
    </location>
</feature>
<accession>A0A2R4WS69</accession>
<keyword evidence="1" id="KW-0472">Membrane</keyword>
<proteinExistence type="predicted"/>
<dbReference type="Proteomes" id="UP000244755">
    <property type="component" value="Chromosome 1"/>
</dbReference>
<dbReference type="KEGG" id="mee:DA075_28880"/>
<gene>
    <name evidence="2" type="ORF">DA075_28880</name>
</gene>
<dbReference type="AlphaFoldDB" id="A0A2R4WS69"/>
<keyword evidence="3" id="KW-1185">Reference proteome</keyword>
<organism evidence="2 3">
    <name type="scientific">Methylobacterium currus</name>
    <dbReference type="NCBI Taxonomy" id="2051553"/>
    <lineage>
        <taxon>Bacteria</taxon>
        <taxon>Pseudomonadati</taxon>
        <taxon>Pseudomonadota</taxon>
        <taxon>Alphaproteobacteria</taxon>
        <taxon>Hyphomicrobiales</taxon>
        <taxon>Methylobacteriaceae</taxon>
        <taxon>Methylobacterium</taxon>
    </lineage>
</organism>
<sequence length="129" mass="13657">MRIAGVEPPTLTAIAFETYALVRRPKASGFSEDQAEAITGAPRDGRESELASLATKADLRKTEIRLEAKPTDLSQKVAALSHRTDLGLAAGRADLKLLEQRMIVTLGTLAAAGIGILIAAIRYLPPAGH</sequence>
<evidence type="ECO:0000313" key="3">
    <source>
        <dbReference type="Proteomes" id="UP000244755"/>
    </source>
</evidence>
<name>A0A2R4WS69_9HYPH</name>
<keyword evidence="1" id="KW-0812">Transmembrane</keyword>
<evidence type="ECO:0000256" key="1">
    <source>
        <dbReference type="SAM" id="Phobius"/>
    </source>
</evidence>
<dbReference type="EMBL" id="CP028843">
    <property type="protein sequence ID" value="AWB24391.1"/>
    <property type="molecule type" value="Genomic_DNA"/>
</dbReference>
<evidence type="ECO:0008006" key="4">
    <source>
        <dbReference type="Google" id="ProtNLM"/>
    </source>
</evidence>
<protein>
    <recommendedName>
        <fullName evidence="4">DUF1640 domain-containing protein</fullName>
    </recommendedName>
</protein>
<evidence type="ECO:0000313" key="2">
    <source>
        <dbReference type="EMBL" id="AWB24391.1"/>
    </source>
</evidence>
<reference evidence="2 3" key="1">
    <citation type="submission" date="2018-04" db="EMBL/GenBank/DDBJ databases">
        <title>Methylobacterium sp. PR1016A genome.</title>
        <authorList>
            <person name="Park W."/>
        </authorList>
    </citation>
    <scope>NUCLEOTIDE SEQUENCE [LARGE SCALE GENOMIC DNA]</scope>
    <source>
        <strain evidence="2 3">PR1016A</strain>
    </source>
</reference>